<dbReference type="RefSeq" id="WP_234139049.1">
    <property type="nucleotide sequence ID" value="NZ_JAKOEM010000024.1"/>
</dbReference>
<organism evidence="3 4">
    <name type="scientific">Ruegeria alba</name>
    <dbReference type="NCBI Taxonomy" id="2916756"/>
    <lineage>
        <taxon>Bacteria</taxon>
        <taxon>Pseudomonadati</taxon>
        <taxon>Pseudomonadota</taxon>
        <taxon>Alphaproteobacteria</taxon>
        <taxon>Rhodobacterales</taxon>
        <taxon>Roseobacteraceae</taxon>
        <taxon>Ruegeria</taxon>
    </lineage>
</organism>
<dbReference type="Pfam" id="PF01266">
    <property type="entry name" value="DAO"/>
    <property type="match status" value="1"/>
</dbReference>
<comment type="caution">
    <text evidence="3">The sequence shown here is derived from an EMBL/GenBank/DDBJ whole genome shotgun (WGS) entry which is preliminary data.</text>
</comment>
<protein>
    <submittedName>
        <fullName evidence="3">FAD-binding oxidoreductase</fullName>
    </submittedName>
</protein>
<dbReference type="PANTHER" id="PTHR13847">
    <property type="entry name" value="SARCOSINE DEHYDROGENASE-RELATED"/>
    <property type="match status" value="1"/>
</dbReference>
<dbReference type="Gene3D" id="3.30.9.10">
    <property type="entry name" value="D-Amino Acid Oxidase, subunit A, domain 2"/>
    <property type="match status" value="1"/>
</dbReference>
<evidence type="ECO:0000313" key="3">
    <source>
        <dbReference type="EMBL" id="MCG6560296.1"/>
    </source>
</evidence>
<evidence type="ECO:0000259" key="2">
    <source>
        <dbReference type="Pfam" id="PF01266"/>
    </source>
</evidence>
<dbReference type="SUPFAM" id="SSF54373">
    <property type="entry name" value="FAD-linked reductases, C-terminal domain"/>
    <property type="match status" value="1"/>
</dbReference>
<evidence type="ECO:0000256" key="1">
    <source>
        <dbReference type="ARBA" id="ARBA00023002"/>
    </source>
</evidence>
<proteinExistence type="predicted"/>
<dbReference type="Gene3D" id="3.50.50.60">
    <property type="entry name" value="FAD/NAD(P)-binding domain"/>
    <property type="match status" value="1"/>
</dbReference>
<evidence type="ECO:0000313" key="4">
    <source>
        <dbReference type="Proteomes" id="UP001165279"/>
    </source>
</evidence>
<keyword evidence="4" id="KW-1185">Reference proteome</keyword>
<dbReference type="SUPFAM" id="SSF51905">
    <property type="entry name" value="FAD/NAD(P)-binding domain"/>
    <property type="match status" value="1"/>
</dbReference>
<sequence length="379" mass="39836">MVRATVKADAVVVGAGLHGLSVALHLARAGLRVVVVEKDRAGRHASGANAGGVRRLGRAVPELPLAQAALHRWHRISDLVDDDCGFAPAAQIKVAETETELAALQMRRDRLLSCGFSHEEIIGQTALRAVLPAAAAHCVGATIVHGDGHADPFRTVRAFSRKARSLGVALVEETRVAGVDRTNGRWTIETTGPAYATPVLVNAAGAWGGDLAAMMGDRAPVTASALMLMITERLRPFLSPVVGAQGRALSFKQFGNGTVLIGGAYQGSADPETGTTTLDMRQLARNAAAATAIFPNMARARVLRGWAGIEGMTPDRLPVIGPASRDGGYHLFGFSAHGFALAPITGQIIADLILNGVSDLPISEFNVLRFRTFGSTVLR</sequence>
<gene>
    <name evidence="3" type="ORF">MB818_18955</name>
</gene>
<reference evidence="3" key="1">
    <citation type="submission" date="2022-02" db="EMBL/GenBank/DDBJ databases">
        <title>The genome sequence of Ruegeria sp. 1NDH52C.</title>
        <authorList>
            <person name="Du J."/>
        </authorList>
    </citation>
    <scope>NUCLEOTIDE SEQUENCE</scope>
    <source>
        <strain evidence="3">1NDH52C</strain>
    </source>
</reference>
<name>A0ABS9P1F5_9RHOB</name>
<dbReference type="Proteomes" id="UP001165279">
    <property type="component" value="Unassembled WGS sequence"/>
</dbReference>
<keyword evidence="1" id="KW-0560">Oxidoreductase</keyword>
<feature type="domain" description="FAD dependent oxidoreductase" evidence="2">
    <location>
        <begin position="9"/>
        <end position="352"/>
    </location>
</feature>
<dbReference type="InterPro" id="IPR036188">
    <property type="entry name" value="FAD/NAD-bd_sf"/>
</dbReference>
<dbReference type="PANTHER" id="PTHR13847:SF287">
    <property type="entry name" value="FAD-DEPENDENT OXIDOREDUCTASE DOMAIN-CONTAINING PROTEIN 1"/>
    <property type="match status" value="1"/>
</dbReference>
<dbReference type="InterPro" id="IPR006076">
    <property type="entry name" value="FAD-dep_OxRdtase"/>
</dbReference>
<dbReference type="EMBL" id="JAKOEM010000024">
    <property type="protein sequence ID" value="MCG6560296.1"/>
    <property type="molecule type" value="Genomic_DNA"/>
</dbReference>
<accession>A0ABS9P1F5</accession>